<dbReference type="AlphaFoldDB" id="A0AAN6PD58"/>
<feature type="transmembrane region" description="Helical" evidence="7">
    <location>
        <begin position="174"/>
        <end position="194"/>
    </location>
</feature>
<dbReference type="Pfam" id="PF07690">
    <property type="entry name" value="MFS_1"/>
    <property type="match status" value="1"/>
</dbReference>
<evidence type="ECO:0000256" key="6">
    <source>
        <dbReference type="SAM" id="MobiDB-lite"/>
    </source>
</evidence>
<organism evidence="8 9">
    <name type="scientific">Parachaetomium inaequale</name>
    <dbReference type="NCBI Taxonomy" id="2588326"/>
    <lineage>
        <taxon>Eukaryota</taxon>
        <taxon>Fungi</taxon>
        <taxon>Dikarya</taxon>
        <taxon>Ascomycota</taxon>
        <taxon>Pezizomycotina</taxon>
        <taxon>Sordariomycetes</taxon>
        <taxon>Sordariomycetidae</taxon>
        <taxon>Sordariales</taxon>
        <taxon>Chaetomiaceae</taxon>
        <taxon>Parachaetomium</taxon>
    </lineage>
</organism>
<gene>
    <name evidence="8" type="ORF">C8A01DRAFT_19290</name>
</gene>
<comment type="similarity">
    <text evidence="2">Belongs to the major facilitator superfamily.</text>
</comment>
<dbReference type="GO" id="GO:0022857">
    <property type="term" value="F:transmembrane transporter activity"/>
    <property type="evidence" value="ECO:0007669"/>
    <property type="project" value="InterPro"/>
</dbReference>
<keyword evidence="3 7" id="KW-0812">Transmembrane</keyword>
<feature type="transmembrane region" description="Helical" evidence="7">
    <location>
        <begin position="206"/>
        <end position="230"/>
    </location>
</feature>
<feature type="transmembrane region" description="Helical" evidence="7">
    <location>
        <begin position="456"/>
        <end position="477"/>
    </location>
</feature>
<sequence length="680" mass="72649">MDSTDVEKELRIGVSRPAEGQDMRENGRGPTLAVPPTPPAKDLPQPPARLRLELPSHIGSPYEPPNRPLPPRPTTTSQSPKIPQPSRPPPSRAQAPLAMNPPTRPGTALSQTSGTTVSARFPVSTKRLSWTSDASKRPIKYGQGKFGRVELVPQPSDDPDDPLNWPRWRKEVNFCSLLLMVAMTGVTKTIFMTVNAQLAQSYEVSYTAIAALTGVPLILSALTGLACLVASRIWGKRPLYLASLLLVFIGTVWSTNVASSYGQCMAARIFQGLGWGAFDTLVLGSIQDTYFEHERGLRIAIHSIVAIATTWGAPLIGGVASQGPAGFSLQPTILSTFFVVAVPAITLGVPETAFDRTFPLARTPATANSQFKPFLTPRRLFSLDTVTDYVVKLKPYAYHSSADLAILLQAPRAFITPTTALLAIVSILPYASLWGLSSSLSLLFSPLPFVLTQGTIGALFLAPFLLSTAAVAFPAVAPRWHTRFTPKTHMLALAAGSALAFIGILTFGLHLDTAMTPPSPPSPANDNNNQPTPESISVFALEYLAPRANLPALSFVLGLLAAGGALLNATSSPIIKASTSFTAANLAVATRNTADMSGGVACWRALGAGVFVMAVPNAVWWWDGLRGFCVGIGIAQGVVVAVVGTVWWLWGEGIRRWDGRVMGLVDLEGLRRTGSFFDLD</sequence>
<feature type="transmembrane region" description="Helical" evidence="7">
    <location>
        <begin position="296"/>
        <end position="317"/>
    </location>
</feature>
<feature type="compositionally biased region" description="Pro residues" evidence="6">
    <location>
        <begin position="62"/>
        <end position="73"/>
    </location>
</feature>
<dbReference type="InterPro" id="IPR036259">
    <property type="entry name" value="MFS_trans_sf"/>
</dbReference>
<evidence type="ECO:0000313" key="8">
    <source>
        <dbReference type="EMBL" id="KAK4033827.1"/>
    </source>
</evidence>
<dbReference type="PANTHER" id="PTHR23502:SF68">
    <property type="entry name" value="MULTIDRUG TRANSPORTER, PUTATIVE (AFU_ORTHOLOGUE AFUA_3G01120)-RELATED"/>
    <property type="match status" value="1"/>
</dbReference>
<feature type="transmembrane region" description="Helical" evidence="7">
    <location>
        <begin position="329"/>
        <end position="349"/>
    </location>
</feature>
<feature type="transmembrane region" description="Helical" evidence="7">
    <location>
        <begin position="265"/>
        <end position="284"/>
    </location>
</feature>
<dbReference type="InterPro" id="IPR011701">
    <property type="entry name" value="MFS"/>
</dbReference>
<feature type="transmembrane region" description="Helical" evidence="7">
    <location>
        <begin position="628"/>
        <end position="650"/>
    </location>
</feature>
<keyword evidence="4 7" id="KW-1133">Transmembrane helix</keyword>
<feature type="transmembrane region" description="Helical" evidence="7">
    <location>
        <begin position="601"/>
        <end position="622"/>
    </location>
</feature>
<feature type="transmembrane region" description="Helical" evidence="7">
    <location>
        <begin position="550"/>
        <end position="569"/>
    </location>
</feature>
<dbReference type="PANTHER" id="PTHR23502">
    <property type="entry name" value="MAJOR FACILITATOR SUPERFAMILY"/>
    <property type="match status" value="1"/>
</dbReference>
<feature type="compositionally biased region" description="Pro residues" evidence="6">
    <location>
        <begin position="33"/>
        <end position="47"/>
    </location>
</feature>
<evidence type="ECO:0000313" key="9">
    <source>
        <dbReference type="Proteomes" id="UP001303115"/>
    </source>
</evidence>
<keyword evidence="9" id="KW-1185">Reference proteome</keyword>
<proteinExistence type="inferred from homology"/>
<comment type="subcellular location">
    <subcellularLocation>
        <location evidence="1">Membrane</location>
        <topology evidence="1">Multi-pass membrane protein</topology>
    </subcellularLocation>
</comment>
<keyword evidence="5 7" id="KW-0472">Membrane</keyword>
<dbReference type="EMBL" id="MU854508">
    <property type="protein sequence ID" value="KAK4033827.1"/>
    <property type="molecule type" value="Genomic_DNA"/>
</dbReference>
<dbReference type="Gene3D" id="1.20.1250.20">
    <property type="entry name" value="MFS general substrate transporter like domains"/>
    <property type="match status" value="1"/>
</dbReference>
<accession>A0AAN6PD58</accession>
<evidence type="ECO:0000256" key="3">
    <source>
        <dbReference type="ARBA" id="ARBA00022692"/>
    </source>
</evidence>
<name>A0AAN6PD58_9PEZI</name>
<evidence type="ECO:0000256" key="4">
    <source>
        <dbReference type="ARBA" id="ARBA00022989"/>
    </source>
</evidence>
<evidence type="ECO:0000256" key="1">
    <source>
        <dbReference type="ARBA" id="ARBA00004141"/>
    </source>
</evidence>
<evidence type="ECO:0000256" key="5">
    <source>
        <dbReference type="ARBA" id="ARBA00023136"/>
    </source>
</evidence>
<comment type="caution">
    <text evidence="8">The sequence shown here is derived from an EMBL/GenBank/DDBJ whole genome shotgun (WGS) entry which is preliminary data.</text>
</comment>
<dbReference type="Proteomes" id="UP001303115">
    <property type="component" value="Unassembled WGS sequence"/>
</dbReference>
<feature type="region of interest" description="Disordered" evidence="6">
    <location>
        <begin position="1"/>
        <end position="118"/>
    </location>
</feature>
<dbReference type="GO" id="GO:0016020">
    <property type="term" value="C:membrane"/>
    <property type="evidence" value="ECO:0007669"/>
    <property type="project" value="UniProtKB-SubCell"/>
</dbReference>
<protein>
    <submittedName>
        <fullName evidence="8">Major facilitator superfamily domain-containing protein</fullName>
    </submittedName>
</protein>
<feature type="compositionally biased region" description="Basic and acidic residues" evidence="6">
    <location>
        <begin position="1"/>
        <end position="11"/>
    </location>
</feature>
<feature type="compositionally biased region" description="Polar residues" evidence="6">
    <location>
        <begin position="108"/>
        <end position="118"/>
    </location>
</feature>
<feature type="transmembrane region" description="Helical" evidence="7">
    <location>
        <begin position="489"/>
        <end position="511"/>
    </location>
</feature>
<feature type="transmembrane region" description="Helical" evidence="7">
    <location>
        <begin position="414"/>
        <end position="436"/>
    </location>
</feature>
<dbReference type="SUPFAM" id="SSF103473">
    <property type="entry name" value="MFS general substrate transporter"/>
    <property type="match status" value="1"/>
</dbReference>
<feature type="transmembrane region" description="Helical" evidence="7">
    <location>
        <begin position="239"/>
        <end position="259"/>
    </location>
</feature>
<evidence type="ECO:0000256" key="2">
    <source>
        <dbReference type="ARBA" id="ARBA00008335"/>
    </source>
</evidence>
<feature type="compositionally biased region" description="Pro residues" evidence="6">
    <location>
        <begin position="82"/>
        <end position="91"/>
    </location>
</feature>
<evidence type="ECO:0000256" key="7">
    <source>
        <dbReference type="SAM" id="Phobius"/>
    </source>
</evidence>
<reference evidence="9" key="1">
    <citation type="journal article" date="2023" name="Mol. Phylogenet. Evol.">
        <title>Genome-scale phylogeny and comparative genomics of the fungal order Sordariales.</title>
        <authorList>
            <person name="Hensen N."/>
            <person name="Bonometti L."/>
            <person name="Westerberg I."/>
            <person name="Brannstrom I.O."/>
            <person name="Guillou S."/>
            <person name="Cros-Aarteil S."/>
            <person name="Calhoun S."/>
            <person name="Haridas S."/>
            <person name="Kuo A."/>
            <person name="Mondo S."/>
            <person name="Pangilinan J."/>
            <person name="Riley R."/>
            <person name="LaButti K."/>
            <person name="Andreopoulos B."/>
            <person name="Lipzen A."/>
            <person name="Chen C."/>
            <person name="Yan M."/>
            <person name="Daum C."/>
            <person name="Ng V."/>
            <person name="Clum A."/>
            <person name="Steindorff A."/>
            <person name="Ohm R.A."/>
            <person name="Martin F."/>
            <person name="Silar P."/>
            <person name="Natvig D.O."/>
            <person name="Lalanne C."/>
            <person name="Gautier V."/>
            <person name="Ament-Velasquez S.L."/>
            <person name="Kruys A."/>
            <person name="Hutchinson M.I."/>
            <person name="Powell A.J."/>
            <person name="Barry K."/>
            <person name="Miller A.N."/>
            <person name="Grigoriev I.V."/>
            <person name="Debuchy R."/>
            <person name="Gladieux P."/>
            <person name="Hiltunen Thoren M."/>
            <person name="Johannesson H."/>
        </authorList>
    </citation>
    <scope>NUCLEOTIDE SEQUENCE [LARGE SCALE GENOMIC DNA]</scope>
    <source>
        <strain evidence="9">CBS 284.82</strain>
    </source>
</reference>